<evidence type="ECO:0000256" key="6">
    <source>
        <dbReference type="PIRSR" id="PIRSR617867-1"/>
    </source>
</evidence>
<dbReference type="Pfam" id="PF01451">
    <property type="entry name" value="LMWPc"/>
    <property type="match status" value="1"/>
</dbReference>
<feature type="domain" description="Phosphotyrosine protein phosphatase I" evidence="7">
    <location>
        <begin position="3"/>
        <end position="140"/>
    </location>
</feature>
<evidence type="ECO:0000256" key="4">
    <source>
        <dbReference type="ARBA" id="ARBA00022912"/>
    </source>
</evidence>
<dbReference type="EMBL" id="FNKP01000003">
    <property type="protein sequence ID" value="SDR48017.1"/>
    <property type="molecule type" value="Genomic_DNA"/>
</dbReference>
<keyword evidence="4" id="KW-0904">Protein phosphatase</keyword>
<dbReference type="InterPro" id="IPR050438">
    <property type="entry name" value="LMW_PTPase"/>
</dbReference>
<evidence type="ECO:0000259" key="7">
    <source>
        <dbReference type="SMART" id="SM00226"/>
    </source>
</evidence>
<sequence length="164" mass="17870">MISNVLTVCHGNLCRSPMAAAMLKSRDETLQVRSAGLAAEVGQPATSEAVAALTEIGIDIRSHRATQLTRQLANEADLILTMTSAQSRSLQSLYPTMRGRIFTLCGFDGIDIDDPFGLPLAAFRTCREALRSGVDYWAHRLNDLNEPISERVHSDAVCRRGGVQ</sequence>
<evidence type="ECO:0000256" key="2">
    <source>
        <dbReference type="ARBA" id="ARBA00013064"/>
    </source>
</evidence>
<dbReference type="SMART" id="SM00226">
    <property type="entry name" value="LMWPc"/>
    <property type="match status" value="1"/>
</dbReference>
<evidence type="ECO:0000256" key="1">
    <source>
        <dbReference type="ARBA" id="ARBA00011063"/>
    </source>
</evidence>
<dbReference type="Proteomes" id="UP000183487">
    <property type="component" value="Unassembled WGS sequence"/>
</dbReference>
<dbReference type="AlphaFoldDB" id="A0A1H1JDF2"/>
<dbReference type="PRINTS" id="PR00719">
    <property type="entry name" value="LMWPTPASE"/>
</dbReference>
<reference evidence="9" key="1">
    <citation type="submission" date="2016-10" db="EMBL/GenBank/DDBJ databases">
        <authorList>
            <person name="Varghese N."/>
            <person name="Submissions S."/>
        </authorList>
    </citation>
    <scope>NUCLEOTIDE SEQUENCE [LARGE SCALE GENOMIC DNA]</scope>
    <source>
        <strain evidence="9">GAS106B</strain>
    </source>
</reference>
<evidence type="ECO:0000256" key="5">
    <source>
        <dbReference type="ARBA" id="ARBA00051722"/>
    </source>
</evidence>
<dbReference type="EC" id="3.1.3.48" evidence="2"/>
<evidence type="ECO:0000313" key="8">
    <source>
        <dbReference type="EMBL" id="SDR48017.1"/>
    </source>
</evidence>
<dbReference type="Gene3D" id="3.40.50.2300">
    <property type="match status" value="1"/>
</dbReference>
<protein>
    <recommendedName>
        <fullName evidence="2">protein-tyrosine-phosphatase</fullName>
        <ecNumber evidence="2">3.1.3.48</ecNumber>
    </recommendedName>
</protein>
<feature type="active site" evidence="6">
    <location>
        <position position="15"/>
    </location>
</feature>
<gene>
    <name evidence="8" type="ORF">SAMN05443245_6128</name>
</gene>
<dbReference type="InterPro" id="IPR017867">
    <property type="entry name" value="Tyr_phospatase_low_mol_wt"/>
</dbReference>
<dbReference type="InterPro" id="IPR036196">
    <property type="entry name" value="Ptyr_pPase_sf"/>
</dbReference>
<evidence type="ECO:0000256" key="3">
    <source>
        <dbReference type="ARBA" id="ARBA00022801"/>
    </source>
</evidence>
<dbReference type="CDD" id="cd16344">
    <property type="entry name" value="LMWPAP"/>
    <property type="match status" value="1"/>
</dbReference>
<accession>A0A1H1JDF2</accession>
<feature type="active site" description="Proton donor" evidence="6">
    <location>
        <position position="114"/>
    </location>
</feature>
<dbReference type="InterPro" id="IPR023485">
    <property type="entry name" value="Ptyr_pPase"/>
</dbReference>
<dbReference type="PANTHER" id="PTHR11717:SF31">
    <property type="entry name" value="LOW MOLECULAR WEIGHT PROTEIN-TYROSINE-PHOSPHATASE ETP-RELATED"/>
    <property type="match status" value="1"/>
</dbReference>
<feature type="active site" description="Nucleophile" evidence="6">
    <location>
        <position position="9"/>
    </location>
</feature>
<name>A0A1H1JDF2_9BURK</name>
<organism evidence="8 9">
    <name type="scientific">Paraburkholderia fungorum</name>
    <dbReference type="NCBI Taxonomy" id="134537"/>
    <lineage>
        <taxon>Bacteria</taxon>
        <taxon>Pseudomonadati</taxon>
        <taxon>Pseudomonadota</taxon>
        <taxon>Betaproteobacteria</taxon>
        <taxon>Burkholderiales</taxon>
        <taxon>Burkholderiaceae</taxon>
        <taxon>Paraburkholderia</taxon>
    </lineage>
</organism>
<keyword evidence="3" id="KW-0378">Hydrolase</keyword>
<keyword evidence="9" id="KW-1185">Reference proteome</keyword>
<evidence type="ECO:0000313" key="9">
    <source>
        <dbReference type="Proteomes" id="UP000183487"/>
    </source>
</evidence>
<dbReference type="GO" id="GO:0004725">
    <property type="term" value="F:protein tyrosine phosphatase activity"/>
    <property type="evidence" value="ECO:0007669"/>
    <property type="project" value="UniProtKB-EC"/>
</dbReference>
<dbReference type="SUPFAM" id="SSF52788">
    <property type="entry name" value="Phosphotyrosine protein phosphatases I"/>
    <property type="match status" value="1"/>
</dbReference>
<comment type="similarity">
    <text evidence="1">Belongs to the low molecular weight phosphotyrosine protein phosphatase family.</text>
</comment>
<comment type="catalytic activity">
    <reaction evidence="5">
        <text>O-phospho-L-tyrosyl-[protein] + H2O = L-tyrosyl-[protein] + phosphate</text>
        <dbReference type="Rhea" id="RHEA:10684"/>
        <dbReference type="Rhea" id="RHEA-COMP:10136"/>
        <dbReference type="Rhea" id="RHEA-COMP:20101"/>
        <dbReference type="ChEBI" id="CHEBI:15377"/>
        <dbReference type="ChEBI" id="CHEBI:43474"/>
        <dbReference type="ChEBI" id="CHEBI:46858"/>
        <dbReference type="ChEBI" id="CHEBI:61978"/>
        <dbReference type="EC" id="3.1.3.48"/>
    </reaction>
</comment>
<proteinExistence type="inferred from homology"/>
<dbReference type="PANTHER" id="PTHR11717">
    <property type="entry name" value="LOW MOLECULAR WEIGHT PROTEIN TYROSINE PHOSPHATASE"/>
    <property type="match status" value="1"/>
</dbReference>